<reference evidence="2 3" key="1">
    <citation type="journal article" date="2016" name="Nat. Commun.">
        <title>Thousands of microbial genomes shed light on interconnected biogeochemical processes in an aquifer system.</title>
        <authorList>
            <person name="Anantharaman K."/>
            <person name="Brown C.T."/>
            <person name="Hug L.A."/>
            <person name="Sharon I."/>
            <person name="Castelle C.J."/>
            <person name="Probst A.J."/>
            <person name="Thomas B.C."/>
            <person name="Singh A."/>
            <person name="Wilkins M.J."/>
            <person name="Karaoz U."/>
            <person name="Brodie E.L."/>
            <person name="Williams K.H."/>
            <person name="Hubbard S.S."/>
            <person name="Banfield J.F."/>
        </authorList>
    </citation>
    <scope>NUCLEOTIDE SEQUENCE [LARGE SCALE GENOMIC DNA]</scope>
</reference>
<dbReference type="Proteomes" id="UP000177652">
    <property type="component" value="Unassembled WGS sequence"/>
</dbReference>
<organism evidence="2 3">
    <name type="scientific">Candidatus Kaiserbacteria bacterium RIFCSPHIGHO2_02_FULL_55_20</name>
    <dbReference type="NCBI Taxonomy" id="1798497"/>
    <lineage>
        <taxon>Bacteria</taxon>
        <taxon>Candidatus Kaiseribacteriota</taxon>
    </lineage>
</organism>
<keyword evidence="1" id="KW-0472">Membrane</keyword>
<feature type="transmembrane region" description="Helical" evidence="1">
    <location>
        <begin position="170"/>
        <end position="193"/>
    </location>
</feature>
<feature type="transmembrane region" description="Helical" evidence="1">
    <location>
        <begin position="12"/>
        <end position="35"/>
    </location>
</feature>
<dbReference type="EMBL" id="MFLK01000013">
    <property type="protein sequence ID" value="OGG66314.1"/>
    <property type="molecule type" value="Genomic_DNA"/>
</dbReference>
<accession>A0A1F6DY01</accession>
<evidence type="ECO:0000313" key="3">
    <source>
        <dbReference type="Proteomes" id="UP000177652"/>
    </source>
</evidence>
<keyword evidence="1" id="KW-1133">Transmembrane helix</keyword>
<feature type="transmembrane region" description="Helical" evidence="1">
    <location>
        <begin position="55"/>
        <end position="75"/>
    </location>
</feature>
<name>A0A1F6DY01_9BACT</name>
<comment type="caution">
    <text evidence="2">The sequence shown here is derived from an EMBL/GenBank/DDBJ whole genome shotgun (WGS) entry which is preliminary data.</text>
</comment>
<evidence type="ECO:0000313" key="2">
    <source>
        <dbReference type="EMBL" id="OGG66314.1"/>
    </source>
</evidence>
<proteinExistence type="predicted"/>
<dbReference type="AlphaFoldDB" id="A0A1F6DY01"/>
<dbReference type="STRING" id="1798497.A3D71_03670"/>
<gene>
    <name evidence="2" type="ORF">A3D71_03670</name>
</gene>
<keyword evidence="1" id="KW-0812">Transmembrane</keyword>
<evidence type="ECO:0000256" key="1">
    <source>
        <dbReference type="SAM" id="Phobius"/>
    </source>
</evidence>
<feature type="transmembrane region" description="Helical" evidence="1">
    <location>
        <begin position="87"/>
        <end position="106"/>
    </location>
</feature>
<protein>
    <submittedName>
        <fullName evidence="2">Uncharacterized protein</fullName>
    </submittedName>
</protein>
<sequence>MVHIIRKTHPNAIPVGITREAWALVISILLSIWLLKTDAMGAFVEHAAAFEEISSFISGIFFTSILTTAPAIVALGELGQHIAPWKVAVFGGAGAVCGDILIFRFLHSPLANYIIRAAFSPRLRHMGAVLAKGALWWTVPLLGAIVIASPLPDEIGLLMMGLSGIRLRSFIVLAYTMNTAGIYVVAVTAQALAR</sequence>
<feature type="transmembrane region" description="Helical" evidence="1">
    <location>
        <begin position="126"/>
        <end position="149"/>
    </location>
</feature>